<dbReference type="eggNOG" id="COG1233">
    <property type="taxonomic scope" value="Bacteria"/>
</dbReference>
<accession>E8N2I3</accession>
<gene>
    <name evidence="2" type="ordered locus">ANT_07550</name>
</gene>
<dbReference type="GO" id="GO:0016116">
    <property type="term" value="P:carotenoid metabolic process"/>
    <property type="evidence" value="ECO:0007669"/>
    <property type="project" value="InterPro"/>
</dbReference>
<dbReference type="InParanoid" id="E8N2I3"/>
<dbReference type="OrthoDB" id="9814556at2"/>
<keyword evidence="3" id="KW-1185">Reference proteome</keyword>
<dbReference type="PANTHER" id="PTHR46313:SF3">
    <property type="entry name" value="PROLYCOPENE ISOMERASE, CHLOROPLASTIC"/>
    <property type="match status" value="1"/>
</dbReference>
<dbReference type="PANTHER" id="PTHR46313">
    <property type="match status" value="1"/>
</dbReference>
<proteinExistence type="predicted"/>
<dbReference type="AlphaFoldDB" id="E8N2I3"/>
<organism evidence="2 3">
    <name type="scientific">Anaerolinea thermophila (strain DSM 14523 / JCM 11388 / NBRC 100420 / UNI-1)</name>
    <dbReference type="NCBI Taxonomy" id="926569"/>
    <lineage>
        <taxon>Bacteria</taxon>
        <taxon>Bacillati</taxon>
        <taxon>Chloroflexota</taxon>
        <taxon>Anaerolineae</taxon>
        <taxon>Anaerolineales</taxon>
        <taxon>Anaerolineaceae</taxon>
        <taxon>Anaerolinea</taxon>
    </lineage>
</organism>
<dbReference type="HOGENOM" id="CLU_1514875_0_0_0"/>
<feature type="domain" description="Amine oxidase" evidence="1">
    <location>
        <begin position="9"/>
        <end position="152"/>
    </location>
</feature>
<reference evidence="2 3" key="1">
    <citation type="submission" date="2010-12" db="EMBL/GenBank/DDBJ databases">
        <title>Whole genome sequence of Anaerolinea thermophila UNI-1.</title>
        <authorList>
            <person name="Narita-Yamada S."/>
            <person name="Kishi E."/>
            <person name="Watanabe Y."/>
            <person name="Takasaki K."/>
            <person name="Ankai A."/>
            <person name="Oguchi A."/>
            <person name="Fukui S."/>
            <person name="Takahashi M."/>
            <person name="Yashiro I."/>
            <person name="Hosoyama A."/>
            <person name="Sekiguchi Y."/>
            <person name="Hanada S."/>
            <person name="Fujita N."/>
        </authorList>
    </citation>
    <scope>NUCLEOTIDE SEQUENCE [LARGE SCALE GENOMIC DNA]</scope>
    <source>
        <strain evidence="3">DSM 14523 / JCM 11388 / NBRC 100420 / UNI-1</strain>
    </source>
</reference>
<protein>
    <submittedName>
        <fullName evidence="2">Oxidoreductase</fullName>
    </submittedName>
</protein>
<dbReference type="RefSeq" id="WP_013559182.1">
    <property type="nucleotide sequence ID" value="NC_014960.1"/>
</dbReference>
<sequence length="177" mass="20043">MNSVTALWGGDIEFGAKVEKIFVEDGKAVGVRLVDGIERHADIVISAADGYSTLFHMLGDAYVDETFRRYYRELKTFPALILVGVGIKRTFEQEPQSVLGINYVLQPRLKIGEKERRRIGVHPYHHDPTMAPPGKTTLIVILDSDYDYWKALAEDPQAYEKEKEAVKHGVIQALEQR</sequence>
<dbReference type="Gene3D" id="3.50.50.60">
    <property type="entry name" value="FAD/NAD(P)-binding domain"/>
    <property type="match status" value="1"/>
</dbReference>
<dbReference type="SUPFAM" id="SSF51905">
    <property type="entry name" value="FAD/NAD(P)-binding domain"/>
    <property type="match status" value="1"/>
</dbReference>
<name>E8N2I3_ANATU</name>
<dbReference type="KEGG" id="atm:ANT_07550"/>
<dbReference type="InterPro" id="IPR045892">
    <property type="entry name" value="CrtISO-like"/>
</dbReference>
<dbReference type="STRING" id="926569.ANT_07550"/>
<dbReference type="GO" id="GO:0016491">
    <property type="term" value="F:oxidoreductase activity"/>
    <property type="evidence" value="ECO:0007669"/>
    <property type="project" value="InterPro"/>
</dbReference>
<dbReference type="Proteomes" id="UP000008922">
    <property type="component" value="Chromosome"/>
</dbReference>
<evidence type="ECO:0000259" key="1">
    <source>
        <dbReference type="Pfam" id="PF01593"/>
    </source>
</evidence>
<dbReference type="EMBL" id="AP012029">
    <property type="protein sequence ID" value="BAJ62789.1"/>
    <property type="molecule type" value="Genomic_DNA"/>
</dbReference>
<evidence type="ECO:0000313" key="3">
    <source>
        <dbReference type="Proteomes" id="UP000008922"/>
    </source>
</evidence>
<evidence type="ECO:0000313" key="2">
    <source>
        <dbReference type="EMBL" id="BAJ62789.1"/>
    </source>
</evidence>
<dbReference type="InterPro" id="IPR002937">
    <property type="entry name" value="Amino_oxidase"/>
</dbReference>
<dbReference type="Pfam" id="PF01593">
    <property type="entry name" value="Amino_oxidase"/>
    <property type="match status" value="1"/>
</dbReference>
<dbReference type="InterPro" id="IPR036188">
    <property type="entry name" value="FAD/NAD-bd_sf"/>
</dbReference>